<keyword evidence="2" id="KW-1185">Reference proteome</keyword>
<dbReference type="OrthoDB" id="20747at2759"/>
<dbReference type="KEGG" id="eiv:EIN_212710"/>
<sequence>MEYNKSTKACPCSICKKAVLYTSTPQKIKTTKLCVMILNALKEVHPHIEYFSLKVDIFPFVTTHWRILSVFKQLRGSKWRKALLDAFNHCTLIQSGKGVCKTRGFYKIKEAEDQTVSSSEASVRAELAESFRCVSVSLRRDVSLLNKVQFVRHVLSQDEHAFFFNSTVSSIAKFEAFVESSVPRQQRAILSSYDESL</sequence>
<dbReference type="AlphaFoldDB" id="A0A0A1TX74"/>
<reference evidence="1 2" key="1">
    <citation type="submission" date="2012-10" db="EMBL/GenBank/DDBJ databases">
        <authorList>
            <person name="Zafar N."/>
            <person name="Inman J."/>
            <person name="Hall N."/>
            <person name="Lorenzi H."/>
            <person name="Caler E."/>
        </authorList>
    </citation>
    <scope>NUCLEOTIDE SEQUENCE [LARGE SCALE GENOMIC DNA]</scope>
    <source>
        <strain evidence="1 2">IP1</strain>
    </source>
</reference>
<protein>
    <submittedName>
        <fullName evidence="1">Uncharacterized protein</fullName>
    </submittedName>
</protein>
<organism evidence="1 2">
    <name type="scientific">Entamoeba invadens IP1</name>
    <dbReference type="NCBI Taxonomy" id="370355"/>
    <lineage>
        <taxon>Eukaryota</taxon>
        <taxon>Amoebozoa</taxon>
        <taxon>Evosea</taxon>
        <taxon>Archamoebae</taxon>
        <taxon>Mastigamoebida</taxon>
        <taxon>Entamoebidae</taxon>
        <taxon>Entamoeba</taxon>
    </lineage>
</organism>
<dbReference type="GeneID" id="14883059"/>
<evidence type="ECO:0000313" key="1">
    <source>
        <dbReference type="EMBL" id="ELP84071.1"/>
    </source>
</evidence>
<dbReference type="Gene3D" id="3.90.980.20">
    <property type="match status" value="1"/>
</dbReference>
<accession>A0A0A1TX74</accession>
<dbReference type="VEuPathDB" id="AmoebaDB:EIN_212710"/>
<name>A0A0A1TX74_ENTIV</name>
<dbReference type="RefSeq" id="XP_004183417.1">
    <property type="nucleotide sequence ID" value="XM_004183369.1"/>
</dbReference>
<dbReference type="Proteomes" id="UP000014680">
    <property type="component" value="Unassembled WGS sequence"/>
</dbReference>
<gene>
    <name evidence="1" type="ORF">EIN_212710</name>
</gene>
<dbReference type="EMBL" id="KB207169">
    <property type="protein sequence ID" value="ELP84071.1"/>
    <property type="molecule type" value="Genomic_DNA"/>
</dbReference>
<proteinExistence type="predicted"/>
<evidence type="ECO:0000313" key="2">
    <source>
        <dbReference type="Proteomes" id="UP000014680"/>
    </source>
</evidence>